<evidence type="ECO:0000313" key="15">
    <source>
        <dbReference type="Proteomes" id="UP001156627"/>
    </source>
</evidence>
<evidence type="ECO:0000256" key="7">
    <source>
        <dbReference type="ARBA" id="ARBA00022833"/>
    </source>
</evidence>
<evidence type="ECO:0000256" key="3">
    <source>
        <dbReference type="ARBA" id="ARBA00022723"/>
    </source>
</evidence>
<feature type="domain" description="Helicase ATP-binding" evidence="12">
    <location>
        <begin position="236"/>
        <end position="402"/>
    </location>
</feature>
<dbReference type="InterPro" id="IPR014001">
    <property type="entry name" value="Helicase_ATP-bd"/>
</dbReference>
<dbReference type="Pfam" id="PF00270">
    <property type="entry name" value="DEAD"/>
    <property type="match status" value="1"/>
</dbReference>
<dbReference type="InterPro" id="IPR041236">
    <property type="entry name" value="PriA_C"/>
</dbReference>
<gene>
    <name evidence="11 14" type="primary">priA</name>
    <name evidence="14" type="ORF">GCM10007898_16110</name>
</gene>
<dbReference type="EMBL" id="BSOA01000014">
    <property type="protein sequence ID" value="GLQ88042.1"/>
    <property type="molecule type" value="Genomic_DNA"/>
</dbReference>
<keyword evidence="9 11" id="KW-0238">DNA-binding</keyword>
<evidence type="ECO:0000256" key="10">
    <source>
        <dbReference type="ARBA" id="ARBA00023235"/>
    </source>
</evidence>
<dbReference type="SMART" id="SM00487">
    <property type="entry name" value="DEXDc"/>
    <property type="match status" value="1"/>
</dbReference>
<evidence type="ECO:0000313" key="14">
    <source>
        <dbReference type="EMBL" id="GLQ88042.1"/>
    </source>
</evidence>
<keyword evidence="1 11" id="KW-0639">Primosome</keyword>
<feature type="domain" description="Helicase C-terminal" evidence="13">
    <location>
        <begin position="496"/>
        <end position="654"/>
    </location>
</feature>
<dbReference type="SMART" id="SM00490">
    <property type="entry name" value="HELICc"/>
    <property type="match status" value="1"/>
</dbReference>
<feature type="binding site" evidence="11">
    <location>
        <position position="491"/>
    </location>
    <ligand>
        <name>Zn(2+)</name>
        <dbReference type="ChEBI" id="CHEBI:29105"/>
        <label>2</label>
    </ligand>
</feature>
<evidence type="ECO:0000256" key="9">
    <source>
        <dbReference type="ARBA" id="ARBA00023125"/>
    </source>
</evidence>
<dbReference type="Gene3D" id="3.40.50.300">
    <property type="entry name" value="P-loop containing nucleotide triphosphate hydrolases"/>
    <property type="match status" value="2"/>
</dbReference>
<reference evidence="15" key="1">
    <citation type="journal article" date="2019" name="Int. J. Syst. Evol. Microbiol.">
        <title>The Global Catalogue of Microorganisms (GCM) 10K type strain sequencing project: providing services to taxonomists for standard genome sequencing and annotation.</title>
        <authorList>
            <consortium name="The Broad Institute Genomics Platform"/>
            <consortium name="The Broad Institute Genome Sequencing Center for Infectious Disease"/>
            <person name="Wu L."/>
            <person name="Ma J."/>
        </authorList>
    </citation>
    <scope>NUCLEOTIDE SEQUENCE [LARGE SCALE GENOMIC DNA]</scope>
    <source>
        <strain evidence="15">NBRC 111981</strain>
    </source>
</reference>
<evidence type="ECO:0000256" key="11">
    <source>
        <dbReference type="HAMAP-Rule" id="MF_00983"/>
    </source>
</evidence>
<comment type="cofactor">
    <cofactor evidence="11">
        <name>Zn(2+)</name>
        <dbReference type="ChEBI" id="CHEBI:29105"/>
    </cofactor>
    <text evidence="11">Binds 2 zinc ions per subunit.</text>
</comment>
<dbReference type="SUPFAM" id="SSF52540">
    <property type="entry name" value="P-loop containing nucleoside triphosphate hydrolases"/>
    <property type="match status" value="2"/>
</dbReference>
<comment type="subunit">
    <text evidence="11">Component of the replication restart primosome.</text>
</comment>
<comment type="similarity">
    <text evidence="11">Belongs to the helicase family. PriA subfamily.</text>
</comment>
<dbReference type="InterPro" id="IPR040498">
    <property type="entry name" value="PriA_CRR"/>
</dbReference>
<dbReference type="Pfam" id="PF17764">
    <property type="entry name" value="PriA_3primeBD"/>
    <property type="match status" value="1"/>
</dbReference>
<organism evidence="14 15">
    <name type="scientific">Dyella flagellata</name>
    <dbReference type="NCBI Taxonomy" id="1867833"/>
    <lineage>
        <taxon>Bacteria</taxon>
        <taxon>Pseudomonadati</taxon>
        <taxon>Pseudomonadota</taxon>
        <taxon>Gammaproteobacteria</taxon>
        <taxon>Lysobacterales</taxon>
        <taxon>Rhodanobacteraceae</taxon>
        <taxon>Dyella</taxon>
    </lineage>
</organism>
<feature type="binding site" evidence="11">
    <location>
        <position position="473"/>
    </location>
    <ligand>
        <name>Zn(2+)</name>
        <dbReference type="ChEBI" id="CHEBI:29105"/>
        <label>2</label>
    </ligand>
</feature>
<dbReference type="Pfam" id="PF18074">
    <property type="entry name" value="PriA_C"/>
    <property type="match status" value="1"/>
</dbReference>
<dbReference type="NCBIfam" id="NF004067">
    <property type="entry name" value="PRK05580.1-4"/>
    <property type="match status" value="1"/>
</dbReference>
<dbReference type="CDD" id="cd17929">
    <property type="entry name" value="DEXHc_priA"/>
    <property type="match status" value="1"/>
</dbReference>
<keyword evidence="7 11" id="KW-0862">Zinc</keyword>
<feature type="binding site" evidence="11">
    <location>
        <position position="504"/>
    </location>
    <ligand>
        <name>Zn(2+)</name>
        <dbReference type="ChEBI" id="CHEBI:29105"/>
        <label>1</label>
    </ligand>
</feature>
<keyword evidence="5 11" id="KW-0378">Hydrolase</keyword>
<dbReference type="NCBIfam" id="TIGR00595">
    <property type="entry name" value="priA"/>
    <property type="match status" value="1"/>
</dbReference>
<dbReference type="PROSITE" id="PS51194">
    <property type="entry name" value="HELICASE_CTER"/>
    <property type="match status" value="1"/>
</dbReference>
<comment type="catalytic activity">
    <reaction evidence="11">
        <text>ATP + H2O = ADP + phosphate + H(+)</text>
        <dbReference type="Rhea" id="RHEA:13065"/>
        <dbReference type="ChEBI" id="CHEBI:15377"/>
        <dbReference type="ChEBI" id="CHEBI:15378"/>
        <dbReference type="ChEBI" id="CHEBI:30616"/>
        <dbReference type="ChEBI" id="CHEBI:43474"/>
        <dbReference type="ChEBI" id="CHEBI:456216"/>
        <dbReference type="EC" id="5.6.2.4"/>
    </reaction>
</comment>
<name>A0ABQ5X8T4_9GAMM</name>
<keyword evidence="3 11" id="KW-0479">Metal-binding</keyword>
<sequence length="754" mass="81603">MTEQQSLASLSSSADTASSKEPDYRAIHSAMPSVFRIALPVPLPTLFDYLPPTVGEPGVGSRVLVPFGRSKAVGVVVQADVPAQVGSAKLKRVLRVLDDAPLLDPELMQSLAWAADYWLGAPGEAYANALPLLLREDKPLPETQEPIWALTIAGRSALDAGSRRGGSQALLQTLLAGPMSASGLDTALPGWRPAARRLAEAGLIERGKVMPAPGFSASAPKLSMHAEQEAAVAEVTEAFGRFQPFLLDGVTGSGKTEVYLSLIERSLAAGRQALLLVPEIGLAPQTVRRLRERLGVPVEVLHSNLAEGERARAWLRMRSGEAKVVLGTRSAVFTPLPYAGLIIVDEEHDGAYKQQEGFRYHARDLALVRARALQVPVLLGSATPSLESLANVEAGRYRALHLRSRPAATQPPRVQIIDMRAQRLEHGLSPALLHAVDETIARGEQVLVFRNRRGYAPVLLCHGCGWHAECPRCEHALTLHAAWRKLVCHHCDLQAPVPAACPACGSQDLKPQGQGTERLEEALAAHFRAVPVLRIDRETTRRRDAFEQLLGNLQQDAPAILVGTQMLAKGHDLPNLTLVAIVGVDEGLLSVDFRSGERLAQLVVQVAGRAGRARKPGRVLLQTHHPDHPLLRTLLAQGYASAAKELLAERRQTGLPPYGHQLLLRCEAHQRATVDAFLAEACAALPVVDGLQIAGPMPAPMPLRAGRQRGQLLIESASRRDLHAAARPWSMLLAQLPNARKVRWSLDVDPIDLY</sequence>
<feature type="binding site" evidence="11">
    <location>
        <position position="461"/>
    </location>
    <ligand>
        <name>Zn(2+)</name>
        <dbReference type="ChEBI" id="CHEBI:29105"/>
        <label>1</label>
    </ligand>
</feature>
<dbReference type="Pfam" id="PF00271">
    <property type="entry name" value="Helicase_C"/>
    <property type="match status" value="1"/>
</dbReference>
<dbReference type="PROSITE" id="PS51192">
    <property type="entry name" value="HELICASE_ATP_BIND_1"/>
    <property type="match status" value="1"/>
</dbReference>
<keyword evidence="15" id="KW-1185">Reference proteome</keyword>
<dbReference type="Pfam" id="PF18319">
    <property type="entry name" value="Zn_ribbon_PriA"/>
    <property type="match status" value="1"/>
</dbReference>
<dbReference type="PANTHER" id="PTHR30580">
    <property type="entry name" value="PRIMOSOMAL PROTEIN N"/>
    <property type="match status" value="1"/>
</dbReference>
<proteinExistence type="inferred from homology"/>
<feature type="binding site" evidence="11">
    <location>
        <position position="464"/>
    </location>
    <ligand>
        <name>Zn(2+)</name>
        <dbReference type="ChEBI" id="CHEBI:29105"/>
        <label>1</label>
    </ligand>
</feature>
<keyword evidence="4 11" id="KW-0547">Nucleotide-binding</keyword>
<keyword evidence="6 11" id="KW-0347">Helicase</keyword>
<dbReference type="InterPro" id="IPR027417">
    <property type="entry name" value="P-loop_NTPase"/>
</dbReference>
<accession>A0ABQ5X8T4</accession>
<keyword evidence="10 11" id="KW-0413">Isomerase</keyword>
<keyword evidence="2 11" id="KW-0235">DNA replication</keyword>
<dbReference type="InterPro" id="IPR011545">
    <property type="entry name" value="DEAD/DEAH_box_helicase_dom"/>
</dbReference>
<evidence type="ECO:0000259" key="12">
    <source>
        <dbReference type="PROSITE" id="PS51192"/>
    </source>
</evidence>
<comment type="catalytic activity">
    <reaction evidence="11">
        <text>Couples ATP hydrolysis with the unwinding of duplex DNA by translocating in the 3'-5' direction.</text>
        <dbReference type="EC" id="5.6.2.4"/>
    </reaction>
</comment>
<dbReference type="Proteomes" id="UP001156627">
    <property type="component" value="Unassembled WGS sequence"/>
</dbReference>
<comment type="function">
    <text evidence="11">Initiates the restart of stalled replication forks, which reloads the replicative helicase on sites other than the origin of replication. Recognizes and binds to abandoned replication forks and remodels them to uncover a helicase loading site. Promotes assembly of the primosome at these replication forks.</text>
</comment>
<evidence type="ECO:0000256" key="2">
    <source>
        <dbReference type="ARBA" id="ARBA00022705"/>
    </source>
</evidence>
<dbReference type="InterPro" id="IPR042115">
    <property type="entry name" value="PriA_3primeBD_sf"/>
</dbReference>
<evidence type="ECO:0000256" key="6">
    <source>
        <dbReference type="ARBA" id="ARBA00022806"/>
    </source>
</evidence>
<dbReference type="InterPro" id="IPR005259">
    <property type="entry name" value="PriA"/>
</dbReference>
<evidence type="ECO:0000259" key="13">
    <source>
        <dbReference type="PROSITE" id="PS51194"/>
    </source>
</evidence>
<dbReference type="EC" id="5.6.2.4" evidence="11"/>
<dbReference type="PANTHER" id="PTHR30580:SF0">
    <property type="entry name" value="PRIMOSOMAL PROTEIN N"/>
    <property type="match status" value="1"/>
</dbReference>
<keyword evidence="8 11" id="KW-0067">ATP-binding</keyword>
<dbReference type="InterPro" id="IPR001650">
    <property type="entry name" value="Helicase_C-like"/>
</dbReference>
<dbReference type="Gene3D" id="3.40.1440.60">
    <property type="entry name" value="PriA, 3(prime) DNA-binding domain"/>
    <property type="match status" value="1"/>
</dbReference>
<protein>
    <recommendedName>
        <fullName evidence="11">Replication restart protein PriA</fullName>
    </recommendedName>
    <alternativeName>
        <fullName evidence="11">ATP-dependent DNA helicase PriA</fullName>
        <ecNumber evidence="11">5.6.2.4</ecNumber>
    </alternativeName>
    <alternativeName>
        <fullName evidence="11">DNA 3'-5' helicase PriA</fullName>
    </alternativeName>
</protein>
<evidence type="ECO:0000256" key="5">
    <source>
        <dbReference type="ARBA" id="ARBA00022801"/>
    </source>
</evidence>
<feature type="binding site" evidence="11">
    <location>
        <position position="470"/>
    </location>
    <ligand>
        <name>Zn(2+)</name>
        <dbReference type="ChEBI" id="CHEBI:29105"/>
        <label>2</label>
    </ligand>
</feature>
<evidence type="ECO:0000256" key="4">
    <source>
        <dbReference type="ARBA" id="ARBA00022741"/>
    </source>
</evidence>
<dbReference type="CDD" id="cd18804">
    <property type="entry name" value="SF2_C_priA"/>
    <property type="match status" value="1"/>
</dbReference>
<feature type="binding site" evidence="11">
    <location>
        <position position="488"/>
    </location>
    <ligand>
        <name>Zn(2+)</name>
        <dbReference type="ChEBI" id="CHEBI:29105"/>
        <label>2</label>
    </ligand>
</feature>
<evidence type="ECO:0000256" key="1">
    <source>
        <dbReference type="ARBA" id="ARBA00022515"/>
    </source>
</evidence>
<evidence type="ECO:0000256" key="8">
    <source>
        <dbReference type="ARBA" id="ARBA00022840"/>
    </source>
</evidence>
<feature type="binding site" evidence="11">
    <location>
        <position position="501"/>
    </location>
    <ligand>
        <name>Zn(2+)</name>
        <dbReference type="ChEBI" id="CHEBI:29105"/>
        <label>1</label>
    </ligand>
</feature>
<comment type="caution">
    <text evidence="14">The sequence shown here is derived from an EMBL/GenBank/DDBJ whole genome shotgun (WGS) entry which is preliminary data.</text>
</comment>
<dbReference type="InterPro" id="IPR041222">
    <property type="entry name" value="PriA_3primeBD"/>
</dbReference>
<dbReference type="HAMAP" id="MF_00983">
    <property type="entry name" value="PriA"/>
    <property type="match status" value="1"/>
</dbReference>